<accession>A0A511MVQ6</accession>
<gene>
    <name evidence="4" type="ORF">DC3_01160</name>
</gene>
<evidence type="ECO:0000256" key="2">
    <source>
        <dbReference type="ARBA" id="ARBA00023315"/>
    </source>
</evidence>
<evidence type="ECO:0000313" key="4">
    <source>
        <dbReference type="EMBL" id="GEM44481.1"/>
    </source>
</evidence>
<keyword evidence="1 4" id="KW-0808">Transferase</keyword>
<keyword evidence="5" id="KW-1185">Reference proteome</keyword>
<organism evidence="4 5">
    <name type="scientific">Deinococcus cellulosilyticus (strain DSM 18568 / NBRC 106333 / KACC 11606 / 5516J-15)</name>
    <dbReference type="NCBI Taxonomy" id="1223518"/>
    <lineage>
        <taxon>Bacteria</taxon>
        <taxon>Thermotogati</taxon>
        <taxon>Deinococcota</taxon>
        <taxon>Deinococci</taxon>
        <taxon>Deinococcales</taxon>
        <taxon>Deinococcaceae</taxon>
        <taxon>Deinococcus</taxon>
    </lineage>
</organism>
<sequence>MTHPIHLARPDCAAELLALQRLCFQSESDLIGGRPIPPLTQTLQSMEEDLKHQTVLLIQDISGRIVGSVRAFLKAGTCHVGRLMVHPDLQGKGLGRALMQAIEQHFPHAERYELFTGKVSTRNIALYQKLGYSIFKEQDVAEDVTLVFMEKPGLQAAL</sequence>
<dbReference type="Pfam" id="PF13673">
    <property type="entry name" value="Acetyltransf_10"/>
    <property type="match status" value="1"/>
</dbReference>
<name>A0A511MVQ6_DEIC1</name>
<proteinExistence type="predicted"/>
<dbReference type="InterPro" id="IPR000182">
    <property type="entry name" value="GNAT_dom"/>
</dbReference>
<reference evidence="4 5" key="1">
    <citation type="submission" date="2019-07" db="EMBL/GenBank/DDBJ databases">
        <title>Whole genome shotgun sequence of Deinococcus cellulosilyticus NBRC 106333.</title>
        <authorList>
            <person name="Hosoyama A."/>
            <person name="Uohara A."/>
            <person name="Ohji S."/>
            <person name="Ichikawa N."/>
        </authorList>
    </citation>
    <scope>NUCLEOTIDE SEQUENCE [LARGE SCALE GENOMIC DNA]</scope>
    <source>
        <strain evidence="4 5">NBRC 106333</strain>
    </source>
</reference>
<dbReference type="Proteomes" id="UP000321306">
    <property type="component" value="Unassembled WGS sequence"/>
</dbReference>
<evidence type="ECO:0000313" key="5">
    <source>
        <dbReference type="Proteomes" id="UP000321306"/>
    </source>
</evidence>
<dbReference type="AlphaFoldDB" id="A0A511MVQ6"/>
<dbReference type="RefSeq" id="WP_146881639.1">
    <property type="nucleotide sequence ID" value="NZ_BJXB01000001.1"/>
</dbReference>
<dbReference type="PANTHER" id="PTHR43800:SF1">
    <property type="entry name" value="PEPTIDYL-LYSINE N-ACETYLTRANSFERASE YJAB"/>
    <property type="match status" value="1"/>
</dbReference>
<keyword evidence="2" id="KW-0012">Acyltransferase</keyword>
<evidence type="ECO:0000256" key="1">
    <source>
        <dbReference type="ARBA" id="ARBA00022679"/>
    </source>
</evidence>
<comment type="caution">
    <text evidence="4">The sequence shown here is derived from an EMBL/GenBank/DDBJ whole genome shotgun (WGS) entry which is preliminary data.</text>
</comment>
<dbReference type="GO" id="GO:0016747">
    <property type="term" value="F:acyltransferase activity, transferring groups other than amino-acyl groups"/>
    <property type="evidence" value="ECO:0007669"/>
    <property type="project" value="InterPro"/>
</dbReference>
<dbReference type="PROSITE" id="PS51186">
    <property type="entry name" value="GNAT"/>
    <property type="match status" value="1"/>
</dbReference>
<dbReference type="SUPFAM" id="SSF55729">
    <property type="entry name" value="Acyl-CoA N-acyltransferases (Nat)"/>
    <property type="match status" value="1"/>
</dbReference>
<evidence type="ECO:0000259" key="3">
    <source>
        <dbReference type="PROSITE" id="PS51186"/>
    </source>
</evidence>
<dbReference type="OrthoDB" id="9788755at2"/>
<dbReference type="EMBL" id="BJXB01000001">
    <property type="protein sequence ID" value="GEM44481.1"/>
    <property type="molecule type" value="Genomic_DNA"/>
</dbReference>
<feature type="domain" description="N-acetyltransferase" evidence="3">
    <location>
        <begin position="3"/>
        <end position="154"/>
    </location>
</feature>
<protein>
    <submittedName>
        <fullName evidence="4">N-acetyltransferase</fullName>
    </submittedName>
</protein>
<dbReference type="CDD" id="cd04301">
    <property type="entry name" value="NAT_SF"/>
    <property type="match status" value="1"/>
</dbReference>
<dbReference type="PANTHER" id="PTHR43800">
    <property type="entry name" value="PEPTIDYL-LYSINE N-ACETYLTRANSFERASE YJAB"/>
    <property type="match status" value="1"/>
</dbReference>
<dbReference type="InterPro" id="IPR016181">
    <property type="entry name" value="Acyl_CoA_acyltransferase"/>
</dbReference>
<dbReference type="Gene3D" id="3.40.630.30">
    <property type="match status" value="1"/>
</dbReference>